<dbReference type="GO" id="GO:0006368">
    <property type="term" value="P:transcription elongation by RNA polymerase II"/>
    <property type="evidence" value="ECO:0007669"/>
    <property type="project" value="TreeGrafter"/>
</dbReference>
<keyword evidence="1" id="KW-0158">Chromosome</keyword>
<comment type="function">
    <text evidence="1">Component of the FACT complex, a general chromatin factor that acts to reorganize nucleosomes. The FACT complex is involved in multiple processes that require DNA as a template such as mRNA elongation, DNA replication and DNA repair. During transcription elongation the FACT complex acts as a histone chaperone that both destabilizes and restores nucleosomal structure. It facilitates the passage of RNA polymerase II and transcription by promoting the dissociation of one histone H2A-H2B dimer from the nucleosome, then subsequently promotes the reestablishment of the nucleosome following the passage of RNA polymerase II.</text>
</comment>
<dbReference type="PANTHER" id="PTHR13980:SF18">
    <property type="entry name" value="FACT COMPLEX SUBUNIT SPT16"/>
    <property type="match status" value="1"/>
</dbReference>
<keyword evidence="1" id="KW-0234">DNA repair</keyword>
<dbReference type="GO" id="GO:0035101">
    <property type="term" value="C:FACT complex"/>
    <property type="evidence" value="ECO:0007669"/>
    <property type="project" value="UniProtKB-UniRule"/>
</dbReference>
<dbReference type="SMART" id="SM01285">
    <property type="entry name" value="FACT-Spt16_Nlob"/>
    <property type="match status" value="1"/>
</dbReference>
<evidence type="ECO:0000313" key="4">
    <source>
        <dbReference type="Proteomes" id="UP001157006"/>
    </source>
</evidence>
<keyword evidence="4" id="KW-1185">Reference proteome</keyword>
<keyword evidence="1" id="KW-0235">DNA replication</keyword>
<keyword evidence="1" id="KW-0804">Transcription</keyword>
<dbReference type="InterPro" id="IPR040258">
    <property type="entry name" value="Spt16"/>
</dbReference>
<accession>A0AAV1ABH3</accession>
<gene>
    <name evidence="3" type="ORF">VFH_III194960</name>
</gene>
<dbReference type="EMBL" id="OX451738">
    <property type="protein sequence ID" value="CAI8605687.1"/>
    <property type="molecule type" value="Genomic_DNA"/>
</dbReference>
<dbReference type="PANTHER" id="PTHR13980">
    <property type="entry name" value="CDC68 RELATED"/>
    <property type="match status" value="1"/>
</dbReference>
<dbReference type="GO" id="GO:0006260">
    <property type="term" value="P:DNA replication"/>
    <property type="evidence" value="ECO:0007669"/>
    <property type="project" value="UniProtKB-KW"/>
</dbReference>
<dbReference type="GO" id="GO:0031491">
    <property type="term" value="F:nucleosome binding"/>
    <property type="evidence" value="ECO:0007669"/>
    <property type="project" value="TreeGrafter"/>
</dbReference>
<comment type="similarity">
    <text evidence="1">Belongs to the peptidase M24 family. SPT16 subfamily.</text>
</comment>
<dbReference type="InterPro" id="IPR029148">
    <property type="entry name" value="FACT-SPT16_Nlobe"/>
</dbReference>
<keyword evidence="1" id="KW-0539">Nucleus</keyword>
<dbReference type="InterPro" id="IPR029149">
    <property type="entry name" value="Creatin/AminoP/Spt16_N"/>
</dbReference>
<dbReference type="Pfam" id="PF14826">
    <property type="entry name" value="FACT-Spt16_Nlob"/>
    <property type="match status" value="1"/>
</dbReference>
<dbReference type="Proteomes" id="UP001157006">
    <property type="component" value="Chromosome 3"/>
</dbReference>
<name>A0AAV1ABH3_VICFA</name>
<feature type="domain" description="FACT complex subunit SPT16 N-terminal lobe" evidence="2">
    <location>
        <begin position="25"/>
        <end position="155"/>
    </location>
</feature>
<dbReference type="GO" id="GO:0006281">
    <property type="term" value="P:DNA repair"/>
    <property type="evidence" value="ECO:0007669"/>
    <property type="project" value="UniProtKB-UniRule"/>
</dbReference>
<dbReference type="AlphaFoldDB" id="A0AAV1ABH3"/>
<keyword evidence="1" id="KW-0227">DNA damage</keyword>
<comment type="subunit">
    <text evidence="1">Component of the FACT complex.</text>
</comment>
<evidence type="ECO:0000313" key="3">
    <source>
        <dbReference type="EMBL" id="CAI8605687.1"/>
    </source>
</evidence>
<protein>
    <recommendedName>
        <fullName evidence="1">FACT complex subunit</fullName>
    </recommendedName>
</protein>
<organism evidence="3 4">
    <name type="scientific">Vicia faba</name>
    <name type="common">Broad bean</name>
    <name type="synonym">Faba vulgaris</name>
    <dbReference type="NCBI Taxonomy" id="3906"/>
    <lineage>
        <taxon>Eukaryota</taxon>
        <taxon>Viridiplantae</taxon>
        <taxon>Streptophyta</taxon>
        <taxon>Embryophyta</taxon>
        <taxon>Tracheophyta</taxon>
        <taxon>Spermatophyta</taxon>
        <taxon>Magnoliopsida</taxon>
        <taxon>eudicotyledons</taxon>
        <taxon>Gunneridae</taxon>
        <taxon>Pentapetalae</taxon>
        <taxon>rosids</taxon>
        <taxon>fabids</taxon>
        <taxon>Fabales</taxon>
        <taxon>Fabaceae</taxon>
        <taxon>Papilionoideae</taxon>
        <taxon>50 kb inversion clade</taxon>
        <taxon>NPAAA clade</taxon>
        <taxon>Hologalegina</taxon>
        <taxon>IRL clade</taxon>
        <taxon>Fabeae</taxon>
        <taxon>Vicia</taxon>
    </lineage>
</organism>
<dbReference type="Gene3D" id="3.40.350.10">
    <property type="entry name" value="Creatinase/prolidase N-terminal domain"/>
    <property type="match status" value="1"/>
</dbReference>
<comment type="subcellular location">
    <subcellularLocation>
        <location evidence="1">Nucleus</location>
    </subcellularLocation>
    <subcellularLocation>
        <location evidence="1">Chromosome</location>
    </subcellularLocation>
</comment>
<proteinExistence type="inferred from homology"/>
<keyword evidence="1" id="KW-0805">Transcription regulation</keyword>
<sequence length="182" mass="20167">MSDHRNGSAQAANGKSSAAGSAYAIDLTTFQTILKSFYNHWDEHKANIWGSSDAVDVACPPPSEDLRYLKSTALFLWLLGFEFPETIMVFTKAQIHILYSQKKASIIESVKKSARESVGVEIVLHVKPKNDDGASLMEAINRAHPLPSTTLASNFRFRHGSVLSSLVFFFSCSLKWLKVCLD</sequence>
<evidence type="ECO:0000256" key="1">
    <source>
        <dbReference type="RuleBase" id="RU367052"/>
    </source>
</evidence>
<reference evidence="3 4" key="1">
    <citation type="submission" date="2023-01" db="EMBL/GenBank/DDBJ databases">
        <authorList>
            <person name="Kreplak J."/>
        </authorList>
    </citation>
    <scope>NUCLEOTIDE SEQUENCE [LARGE SCALE GENOMIC DNA]</scope>
</reference>
<evidence type="ECO:0000259" key="2">
    <source>
        <dbReference type="SMART" id="SM01285"/>
    </source>
</evidence>